<accession>A0ABR8Q1D3</accession>
<dbReference type="Proteomes" id="UP000640335">
    <property type="component" value="Unassembled WGS sequence"/>
</dbReference>
<proteinExistence type="predicted"/>
<evidence type="ECO:0008006" key="3">
    <source>
        <dbReference type="Google" id="ProtNLM"/>
    </source>
</evidence>
<comment type="caution">
    <text evidence="1">The sequence shown here is derived from an EMBL/GenBank/DDBJ whole genome shotgun (WGS) entry which is preliminary data.</text>
</comment>
<sequence length="87" mass="10107">MIDLIGPQRFYQFKFSFCGNERVETVIDLKVVSEVSLRDLNGRKEVIIATNNNIPPRNIQIEETEVAEEVYSKLVKAWTTYKLATER</sequence>
<dbReference type="RefSeq" id="WP_191748662.1">
    <property type="nucleotide sequence ID" value="NZ_JACSQZ010000008.1"/>
</dbReference>
<reference evidence="1 2" key="1">
    <citation type="submission" date="2020-08" db="EMBL/GenBank/DDBJ databases">
        <title>A Genomic Blueprint of the Chicken Gut Microbiome.</title>
        <authorList>
            <person name="Gilroy R."/>
            <person name="Ravi A."/>
            <person name="Getino M."/>
            <person name="Pursley I."/>
            <person name="Horton D.L."/>
            <person name="Alikhan N.-F."/>
            <person name="Baker D."/>
            <person name="Gharbi K."/>
            <person name="Hall N."/>
            <person name="Watson M."/>
            <person name="Adriaenssens E.M."/>
            <person name="Foster-Nyarko E."/>
            <person name="Jarju S."/>
            <person name="Secka A."/>
            <person name="Antonio M."/>
            <person name="Oren A."/>
            <person name="Chaudhuri R."/>
            <person name="La Ragione R.M."/>
            <person name="Hildebrand F."/>
            <person name="Pallen M.J."/>
        </authorList>
    </citation>
    <scope>NUCLEOTIDE SEQUENCE [LARGE SCALE GENOMIC DNA]</scope>
    <source>
        <strain evidence="1 2">Sa3CUN1</strain>
    </source>
</reference>
<name>A0ABR8Q1D3_9CLOT</name>
<keyword evidence="2" id="KW-1185">Reference proteome</keyword>
<organism evidence="1 2">
    <name type="scientific">Clostridium gallinarum</name>
    <dbReference type="NCBI Taxonomy" id="2762246"/>
    <lineage>
        <taxon>Bacteria</taxon>
        <taxon>Bacillati</taxon>
        <taxon>Bacillota</taxon>
        <taxon>Clostridia</taxon>
        <taxon>Eubacteriales</taxon>
        <taxon>Clostridiaceae</taxon>
        <taxon>Clostridium</taxon>
    </lineage>
</organism>
<protein>
    <recommendedName>
        <fullName evidence="3">DUF304 domain-containing protein</fullName>
    </recommendedName>
</protein>
<gene>
    <name evidence="1" type="ORF">H9660_03640</name>
</gene>
<evidence type="ECO:0000313" key="1">
    <source>
        <dbReference type="EMBL" id="MBD7914231.1"/>
    </source>
</evidence>
<evidence type="ECO:0000313" key="2">
    <source>
        <dbReference type="Proteomes" id="UP000640335"/>
    </source>
</evidence>
<dbReference type="EMBL" id="JACSQZ010000008">
    <property type="protein sequence ID" value="MBD7914231.1"/>
    <property type="molecule type" value="Genomic_DNA"/>
</dbReference>